<protein>
    <submittedName>
        <fullName evidence="1">Uncharacterized protein</fullName>
    </submittedName>
</protein>
<name>A0ABD0MKQ0_CIRMR</name>
<comment type="caution">
    <text evidence="1">The sequence shown here is derived from an EMBL/GenBank/DDBJ whole genome shotgun (WGS) entry which is preliminary data.</text>
</comment>
<gene>
    <name evidence="1" type="ORF">M9458_055460</name>
</gene>
<evidence type="ECO:0000313" key="1">
    <source>
        <dbReference type="EMBL" id="KAL0149226.1"/>
    </source>
</evidence>
<keyword evidence="2" id="KW-1185">Reference proteome</keyword>
<accession>A0ABD0MKQ0</accession>
<proteinExistence type="predicted"/>
<feature type="non-terminal residue" evidence="1">
    <location>
        <position position="1"/>
    </location>
</feature>
<organism evidence="1 2">
    <name type="scientific">Cirrhinus mrigala</name>
    <name type="common">Mrigala</name>
    <dbReference type="NCBI Taxonomy" id="683832"/>
    <lineage>
        <taxon>Eukaryota</taxon>
        <taxon>Metazoa</taxon>
        <taxon>Chordata</taxon>
        <taxon>Craniata</taxon>
        <taxon>Vertebrata</taxon>
        <taxon>Euteleostomi</taxon>
        <taxon>Actinopterygii</taxon>
        <taxon>Neopterygii</taxon>
        <taxon>Teleostei</taxon>
        <taxon>Ostariophysi</taxon>
        <taxon>Cypriniformes</taxon>
        <taxon>Cyprinidae</taxon>
        <taxon>Labeoninae</taxon>
        <taxon>Labeonini</taxon>
        <taxon>Cirrhinus</taxon>
    </lineage>
</organism>
<dbReference type="Proteomes" id="UP001529510">
    <property type="component" value="Unassembled WGS sequence"/>
</dbReference>
<sequence length="71" mass="8186">DPDHGPESVKVLAMVFKNGKEYSKKIYTVHSSEHLLNQTTSEEGLLFDKVQKYNADFQEFADVERNVEIKI</sequence>
<evidence type="ECO:0000313" key="2">
    <source>
        <dbReference type="Proteomes" id="UP001529510"/>
    </source>
</evidence>
<dbReference type="EMBL" id="JAMKFB020000485">
    <property type="protein sequence ID" value="KAL0149226.1"/>
    <property type="molecule type" value="Genomic_DNA"/>
</dbReference>
<reference evidence="1 2" key="1">
    <citation type="submission" date="2024-05" db="EMBL/GenBank/DDBJ databases">
        <title>Genome sequencing and assembly of Indian major carp, Cirrhinus mrigala (Hamilton, 1822).</title>
        <authorList>
            <person name="Mohindra V."/>
            <person name="Chowdhury L.M."/>
            <person name="Lal K."/>
            <person name="Jena J.K."/>
        </authorList>
    </citation>
    <scope>NUCLEOTIDE SEQUENCE [LARGE SCALE GENOMIC DNA]</scope>
    <source>
        <strain evidence="1">CM1030</strain>
        <tissue evidence="1">Blood</tissue>
    </source>
</reference>
<dbReference type="AlphaFoldDB" id="A0ABD0MKQ0"/>